<dbReference type="InterPro" id="IPR022812">
    <property type="entry name" value="Dynamin"/>
</dbReference>
<feature type="coiled-coil region" evidence="3">
    <location>
        <begin position="808"/>
        <end position="842"/>
    </location>
</feature>
<organism evidence="6 7">
    <name type="scientific">Pseudozyma flocculosa</name>
    <dbReference type="NCBI Taxonomy" id="84751"/>
    <lineage>
        <taxon>Eukaryota</taxon>
        <taxon>Fungi</taxon>
        <taxon>Dikarya</taxon>
        <taxon>Basidiomycota</taxon>
        <taxon>Ustilaginomycotina</taxon>
        <taxon>Ustilaginomycetes</taxon>
        <taxon>Ustilaginales</taxon>
        <taxon>Ustilaginaceae</taxon>
        <taxon>Pseudozyma</taxon>
    </lineage>
</organism>
<gene>
    <name evidence="6" type="ORF">PSFLO_01355</name>
</gene>
<evidence type="ECO:0000313" key="7">
    <source>
        <dbReference type="Proteomes" id="UP000323386"/>
    </source>
</evidence>
<dbReference type="InterPro" id="IPR000375">
    <property type="entry name" value="Dynamin_stalk"/>
</dbReference>
<dbReference type="GO" id="GO:0005737">
    <property type="term" value="C:cytoplasm"/>
    <property type="evidence" value="ECO:0007669"/>
    <property type="project" value="TreeGrafter"/>
</dbReference>
<dbReference type="GO" id="GO:0005525">
    <property type="term" value="F:GTP binding"/>
    <property type="evidence" value="ECO:0007669"/>
    <property type="project" value="InterPro"/>
</dbReference>
<keyword evidence="3" id="KW-0175">Coiled coil</keyword>
<reference evidence="6 7" key="1">
    <citation type="submission" date="2018-03" db="EMBL/GenBank/DDBJ databases">
        <authorList>
            <person name="Guldener U."/>
        </authorList>
    </citation>
    <scope>NUCLEOTIDE SEQUENCE [LARGE SCALE GENOMIC DNA]</scope>
    <source>
        <strain evidence="6 7">DAOM196992</strain>
    </source>
</reference>
<keyword evidence="1" id="KW-0547">Nucleotide-binding</keyword>
<dbReference type="InterPro" id="IPR027417">
    <property type="entry name" value="P-loop_NTPase"/>
</dbReference>
<dbReference type="AlphaFoldDB" id="A0A5C3EU52"/>
<dbReference type="InterPro" id="IPR001401">
    <property type="entry name" value="Dynamin_GTPase"/>
</dbReference>
<sequence length="891" mass="96786">MNDSSSEQSIFDCQRGGSVDMPDSDTSGEDADWRPTMGATEFGAISNRLLDIGQRVEALNQLAQASNPGTKHGTDKVASSPSLQPVIRLPRLALLGNQSVGKSSLVEVISGVTLPRSMGTCTRGPIDITTRQPDREEVERGVTPWFARVTLKLKSAPGRPVAFGDDIHDQRAVAGRIRRASLALREICSGSRAGDNLERFLHASDDELDELEDQPDRPTFFTDRIGVEVVGVHLAPLRFTDLPGLVHNADEDDILTIKRMVEDEISDPDCLIVLCVSLAVDIATQSAFRTAASKDADGARTIGVFTMPDRMQADSWRQWVPVVEGKGRNLKRLLHGWHVIRCPSPGEDASATLADKLAAERRFFAQTSTAFRELCAQLEPDFAATRCGIDRLTSFLSQLLVSRLRQTIPACCAAVHSILVQKQAELAELQQRQEDRFDPAATLSELVSGFIASFDRRRPVVELDGQIKRAVLASAPRLLPFTEEEARDEAKIGGYVETPWSFCNAKEMAVQVDAGGSAAVGASNPLKAMYLDEVRRDLDSAGPDFLHRLLNLTGDFEDQIRRSFVEIASDCFRKIRTELSHTLSDHVERAFAGHAKLGAKVHDVVTASLNAHLKIEEGRVKASIHCSTASDDLGKADAWADEELARYKKARLHASLVGAGLRLEELKTKADGLLRALAEFGLKPCPTFPSSSMGAGAIEDGVGSLCDEPVRPGRARATLTTTTTTTSKGALYASLSQLLPDHPGYFSAELRAMALLRSRYNLLSTNLYHEICKARNNVLAQVHQDLVKGLGWELCGGKSAAELCALYFANVDRDRRAAEAVRARLEDEVQTLAEMKKDLVAIQAGQVVPGRGAKRHRSDGDEESDVGPVEVAGAVKRAASSFSSSLSSGTK</sequence>
<dbReference type="PANTHER" id="PTHR11566:SF21">
    <property type="entry name" value="DYNAMIN RELATED PROTEIN 1, ISOFORM A"/>
    <property type="match status" value="1"/>
</dbReference>
<dbReference type="PRINTS" id="PR00195">
    <property type="entry name" value="DYNAMIN"/>
</dbReference>
<evidence type="ECO:0000256" key="1">
    <source>
        <dbReference type="ARBA" id="ARBA00022741"/>
    </source>
</evidence>
<dbReference type="Pfam" id="PF00350">
    <property type="entry name" value="Dynamin_N"/>
    <property type="match status" value="1"/>
</dbReference>
<dbReference type="Gene3D" id="3.40.50.300">
    <property type="entry name" value="P-loop containing nucleotide triphosphate hydrolases"/>
    <property type="match status" value="1"/>
</dbReference>
<evidence type="ECO:0000256" key="4">
    <source>
        <dbReference type="SAM" id="MobiDB-lite"/>
    </source>
</evidence>
<keyword evidence="7" id="KW-1185">Reference proteome</keyword>
<dbReference type="SUPFAM" id="SSF52540">
    <property type="entry name" value="P-loop containing nucleoside triphosphate hydrolases"/>
    <property type="match status" value="1"/>
</dbReference>
<name>A0A5C3EU52_9BASI</name>
<evidence type="ECO:0000256" key="2">
    <source>
        <dbReference type="ARBA" id="ARBA00023134"/>
    </source>
</evidence>
<feature type="compositionally biased region" description="Polar residues" evidence="4">
    <location>
        <begin position="1"/>
        <end position="11"/>
    </location>
</feature>
<feature type="region of interest" description="Disordered" evidence="4">
    <location>
        <begin position="850"/>
        <end position="869"/>
    </location>
</feature>
<protein>
    <recommendedName>
        <fullName evidence="5">Dynamin GTPase domain-containing protein</fullName>
    </recommendedName>
</protein>
<dbReference type="SMART" id="SM00053">
    <property type="entry name" value="DYNc"/>
    <property type="match status" value="1"/>
</dbReference>
<keyword evidence="2" id="KW-0342">GTP-binding</keyword>
<feature type="domain" description="Dynamin GTPase" evidence="5">
    <location>
        <begin position="67"/>
        <end position="352"/>
    </location>
</feature>
<dbReference type="PANTHER" id="PTHR11566">
    <property type="entry name" value="DYNAMIN"/>
    <property type="match status" value="1"/>
</dbReference>
<feature type="region of interest" description="Disordered" evidence="4">
    <location>
        <begin position="1"/>
        <end position="35"/>
    </location>
</feature>
<proteinExistence type="predicted"/>
<evidence type="ECO:0000313" key="6">
    <source>
        <dbReference type="EMBL" id="SPO35884.1"/>
    </source>
</evidence>
<dbReference type="GO" id="GO:0016020">
    <property type="term" value="C:membrane"/>
    <property type="evidence" value="ECO:0007669"/>
    <property type="project" value="TreeGrafter"/>
</dbReference>
<accession>A0A5C3EU52</accession>
<dbReference type="GO" id="GO:0008017">
    <property type="term" value="F:microtubule binding"/>
    <property type="evidence" value="ECO:0007669"/>
    <property type="project" value="TreeGrafter"/>
</dbReference>
<dbReference type="EMBL" id="OOIP01000003">
    <property type="protein sequence ID" value="SPO35884.1"/>
    <property type="molecule type" value="Genomic_DNA"/>
</dbReference>
<dbReference type="Pfam" id="PF01031">
    <property type="entry name" value="Dynamin_M"/>
    <property type="match status" value="1"/>
</dbReference>
<dbReference type="Proteomes" id="UP000323386">
    <property type="component" value="Unassembled WGS sequence"/>
</dbReference>
<dbReference type="InterPro" id="IPR045063">
    <property type="entry name" value="Dynamin_N"/>
</dbReference>
<dbReference type="CDD" id="cd08771">
    <property type="entry name" value="DLP_1"/>
    <property type="match status" value="1"/>
</dbReference>
<dbReference type="OrthoDB" id="5061070at2759"/>
<dbReference type="GO" id="GO:0005874">
    <property type="term" value="C:microtubule"/>
    <property type="evidence" value="ECO:0007669"/>
    <property type="project" value="TreeGrafter"/>
</dbReference>
<dbReference type="GO" id="GO:0003924">
    <property type="term" value="F:GTPase activity"/>
    <property type="evidence" value="ECO:0007669"/>
    <property type="project" value="InterPro"/>
</dbReference>
<evidence type="ECO:0000256" key="3">
    <source>
        <dbReference type="SAM" id="Coils"/>
    </source>
</evidence>
<evidence type="ECO:0000259" key="5">
    <source>
        <dbReference type="SMART" id="SM00053"/>
    </source>
</evidence>